<protein>
    <submittedName>
        <fullName evidence="1">O-methyltransferase COMT-type protein</fullName>
    </submittedName>
</protein>
<sequence length="351" mass="38746">MDQFTTTELLQAQSHNWNLVLSYLKSMSLKAAIDLGIADILHKHGNPMTLAQLTTSLSIPTSKSNHFRRVMRLLVHQGIFSTDQETQSLYSLTPTSHLLITGNSASITPFLRLIVDPSISHPSYVLGSWFKSPEETPFELLHGKGIFELASEKPEFNKLFNEGTASDAGLVMDVVVRSCGEVFRGVESLVDVGGGTGATAMALKKAFPEMNCTVLDLPHVIQGKTEIGGVGFVGGDMFEWVPPASVAMLKWILHDWSDEDCIKILKRCKEAIPNKDDGGKVIIIDVVVGVTTNNQVNAMETQLLFDLLMLIVTKGQERTESEWRDIFFTAGFTDYKITPLMGLRSVIEIYP</sequence>
<accession>A0ACB7WUP2</accession>
<name>A0ACB7WUP2_DIOAL</name>
<dbReference type="Proteomes" id="UP000827976">
    <property type="component" value="Chromosome 1"/>
</dbReference>
<evidence type="ECO:0000313" key="1">
    <source>
        <dbReference type="EMBL" id="KAH7692262.1"/>
    </source>
</evidence>
<dbReference type="EMBL" id="CM037011">
    <property type="protein sequence ID" value="KAH7692262.1"/>
    <property type="molecule type" value="Genomic_DNA"/>
</dbReference>
<evidence type="ECO:0000313" key="2">
    <source>
        <dbReference type="Proteomes" id="UP000827976"/>
    </source>
</evidence>
<proteinExistence type="predicted"/>
<keyword evidence="2" id="KW-1185">Reference proteome</keyword>
<organism evidence="1 2">
    <name type="scientific">Dioscorea alata</name>
    <name type="common">Purple yam</name>
    <dbReference type="NCBI Taxonomy" id="55571"/>
    <lineage>
        <taxon>Eukaryota</taxon>
        <taxon>Viridiplantae</taxon>
        <taxon>Streptophyta</taxon>
        <taxon>Embryophyta</taxon>
        <taxon>Tracheophyta</taxon>
        <taxon>Spermatophyta</taxon>
        <taxon>Magnoliopsida</taxon>
        <taxon>Liliopsida</taxon>
        <taxon>Dioscoreales</taxon>
        <taxon>Dioscoreaceae</taxon>
        <taxon>Dioscorea</taxon>
    </lineage>
</organism>
<reference evidence="2" key="1">
    <citation type="journal article" date="2022" name="Nat. Commun.">
        <title>Chromosome evolution and the genetic basis of agronomically important traits in greater yam.</title>
        <authorList>
            <person name="Bredeson J.V."/>
            <person name="Lyons J.B."/>
            <person name="Oniyinde I.O."/>
            <person name="Okereke N.R."/>
            <person name="Kolade O."/>
            <person name="Nnabue I."/>
            <person name="Nwadili C.O."/>
            <person name="Hribova E."/>
            <person name="Parker M."/>
            <person name="Nwogha J."/>
            <person name="Shu S."/>
            <person name="Carlson J."/>
            <person name="Kariba R."/>
            <person name="Muthemba S."/>
            <person name="Knop K."/>
            <person name="Barton G.J."/>
            <person name="Sherwood A.V."/>
            <person name="Lopez-Montes A."/>
            <person name="Asiedu R."/>
            <person name="Jamnadass R."/>
            <person name="Muchugi A."/>
            <person name="Goodstein D."/>
            <person name="Egesi C.N."/>
            <person name="Featherston J."/>
            <person name="Asfaw A."/>
            <person name="Simpson G.G."/>
            <person name="Dolezel J."/>
            <person name="Hendre P.S."/>
            <person name="Van Deynze A."/>
            <person name="Kumar P.L."/>
            <person name="Obidiegwu J.E."/>
            <person name="Bhattacharjee R."/>
            <person name="Rokhsar D.S."/>
        </authorList>
    </citation>
    <scope>NUCLEOTIDE SEQUENCE [LARGE SCALE GENOMIC DNA]</scope>
    <source>
        <strain evidence="2">cv. TDa95/00328</strain>
    </source>
</reference>
<gene>
    <name evidence="1" type="ORF">IHE45_01G054100</name>
</gene>
<comment type="caution">
    <text evidence="1">The sequence shown here is derived from an EMBL/GenBank/DDBJ whole genome shotgun (WGS) entry which is preliminary data.</text>
</comment>